<accession>A0A7J9H2D7</accession>
<proteinExistence type="predicted"/>
<evidence type="ECO:0000313" key="1">
    <source>
        <dbReference type="EMBL" id="MBA0803930.1"/>
    </source>
</evidence>
<evidence type="ECO:0000313" key="2">
    <source>
        <dbReference type="Proteomes" id="UP000593560"/>
    </source>
</evidence>
<comment type="caution">
    <text evidence="1">The sequence shown here is derived from an EMBL/GenBank/DDBJ whole genome shotgun (WGS) entry which is preliminary data.</text>
</comment>
<organism evidence="1 2">
    <name type="scientific">Gossypium harknessii</name>
    <dbReference type="NCBI Taxonomy" id="34285"/>
    <lineage>
        <taxon>Eukaryota</taxon>
        <taxon>Viridiplantae</taxon>
        <taxon>Streptophyta</taxon>
        <taxon>Embryophyta</taxon>
        <taxon>Tracheophyta</taxon>
        <taxon>Spermatophyta</taxon>
        <taxon>Magnoliopsida</taxon>
        <taxon>eudicotyledons</taxon>
        <taxon>Gunneridae</taxon>
        <taxon>Pentapetalae</taxon>
        <taxon>rosids</taxon>
        <taxon>malvids</taxon>
        <taxon>Malvales</taxon>
        <taxon>Malvaceae</taxon>
        <taxon>Malvoideae</taxon>
        <taxon>Gossypium</taxon>
    </lineage>
</organism>
<keyword evidence="2" id="KW-1185">Reference proteome</keyword>
<sequence>MTRRHPSSGSKGQDFHCHLQLKPLSHQQWDCFCLQPKQPFQGRS</sequence>
<name>A0A7J9H2D7_9ROSI</name>
<dbReference type="AlphaFoldDB" id="A0A7J9H2D7"/>
<dbReference type="EMBL" id="JABFAD010000007">
    <property type="protein sequence ID" value="MBA0803930.1"/>
    <property type="molecule type" value="Genomic_DNA"/>
</dbReference>
<gene>
    <name evidence="1" type="ORF">Gohar_014089</name>
</gene>
<dbReference type="Proteomes" id="UP000593560">
    <property type="component" value="Unassembled WGS sequence"/>
</dbReference>
<protein>
    <submittedName>
        <fullName evidence="1">Uncharacterized protein</fullName>
    </submittedName>
</protein>
<reference evidence="1 2" key="1">
    <citation type="journal article" date="2019" name="Genome Biol. Evol.">
        <title>Insights into the evolution of the New World diploid cottons (Gossypium, subgenus Houzingenia) based on genome sequencing.</title>
        <authorList>
            <person name="Grover C.E."/>
            <person name="Arick M.A. 2nd"/>
            <person name="Thrash A."/>
            <person name="Conover J.L."/>
            <person name="Sanders W.S."/>
            <person name="Peterson D.G."/>
            <person name="Frelichowski J.E."/>
            <person name="Scheffler J.A."/>
            <person name="Scheffler B.E."/>
            <person name="Wendel J.F."/>
        </authorList>
    </citation>
    <scope>NUCLEOTIDE SEQUENCE [LARGE SCALE GENOMIC DNA]</scope>
    <source>
        <strain evidence="1">0</strain>
        <tissue evidence="1">Leaf</tissue>
    </source>
</reference>